<evidence type="ECO:0000313" key="2">
    <source>
        <dbReference type="EMBL" id="CAE7367656.1"/>
    </source>
</evidence>
<keyword evidence="3" id="KW-1185">Reference proteome</keyword>
<evidence type="ECO:0000256" key="1">
    <source>
        <dbReference type="SAM" id="MobiDB-lite"/>
    </source>
</evidence>
<protein>
    <submittedName>
        <fullName evidence="2">CofG protein</fullName>
    </submittedName>
</protein>
<accession>A0A812Q7U3</accession>
<dbReference type="OrthoDB" id="439773at2759"/>
<feature type="non-terminal residue" evidence="2">
    <location>
        <position position="559"/>
    </location>
</feature>
<reference evidence="2" key="1">
    <citation type="submission" date="2021-02" db="EMBL/GenBank/DDBJ databases">
        <authorList>
            <person name="Dougan E. K."/>
            <person name="Rhodes N."/>
            <person name="Thang M."/>
            <person name="Chan C."/>
        </authorList>
    </citation>
    <scope>NUCLEOTIDE SEQUENCE</scope>
</reference>
<dbReference type="AlphaFoldDB" id="A0A812Q7U3"/>
<feature type="non-terminal residue" evidence="2">
    <location>
        <position position="1"/>
    </location>
</feature>
<dbReference type="Proteomes" id="UP000649617">
    <property type="component" value="Unassembled WGS sequence"/>
</dbReference>
<comment type="caution">
    <text evidence="2">The sequence shown here is derived from an EMBL/GenBank/DDBJ whole genome shotgun (WGS) entry which is preliminary data.</text>
</comment>
<name>A0A812Q7U3_SYMPI</name>
<dbReference type="EMBL" id="CAJNIZ010014908">
    <property type="protein sequence ID" value="CAE7367656.1"/>
    <property type="molecule type" value="Genomic_DNA"/>
</dbReference>
<feature type="region of interest" description="Disordered" evidence="1">
    <location>
        <begin position="390"/>
        <end position="409"/>
    </location>
</feature>
<organism evidence="2 3">
    <name type="scientific">Symbiodinium pilosum</name>
    <name type="common">Dinoflagellate</name>
    <dbReference type="NCBI Taxonomy" id="2952"/>
    <lineage>
        <taxon>Eukaryota</taxon>
        <taxon>Sar</taxon>
        <taxon>Alveolata</taxon>
        <taxon>Dinophyceae</taxon>
        <taxon>Suessiales</taxon>
        <taxon>Symbiodiniaceae</taxon>
        <taxon>Symbiodinium</taxon>
    </lineage>
</organism>
<evidence type="ECO:0000313" key="3">
    <source>
        <dbReference type="Proteomes" id="UP000649617"/>
    </source>
</evidence>
<proteinExistence type="predicted"/>
<gene>
    <name evidence="2" type="primary">cofG</name>
    <name evidence="2" type="ORF">SPIL2461_LOCUS8898</name>
</gene>
<sequence>ASTFKEMVEKHACCGAFLHFLRMLEARAPSAAFPDMEKQLRHQFLYGYLDSSLVNVLETAVPPASLDEVPAFRTFVSQLDATQRDQKDAENAARAKQVRDATLAQLKGLLESDLLLLRARLPHHVLRAQETALDMKYLRDRQKKGQDFTAEWMGKFCELHELPADLSCGSVLPNILKFMDQFRGVAGKYILALLDLTVLPANVDYLKEVVQMLASLIASSSGSLGHVQLPMSHRAMAPSTATKNRRTVEDLLLKQKLSVDNHLVLLFDRPAEGNSSDRRSLVQCCLMTPSGASSASVWQNSQAMQDGRIGPLPLIRVADMVGFDETNRPSPSARIEQLLVQKQCEFGKAILQKMLEANAETFLRYTGVLRPEQAGDVKNHMSQAVYAHWDESTVAPPKRRPRPEGSDEPTVSLELLAWQDKQPVWPPDLDSKFPPGSEQSEILKDLKAKFQAEFPQAAPIQRRNSSSSATGERRVHGVCDYTADGPPADVQRAVNPAVVPVADFSETPLGSTPLRPGKISLMISDKYELWMGNLTPNELVTEAGELLGFGTGGYRQQVV</sequence>